<dbReference type="SUPFAM" id="SSF49464">
    <property type="entry name" value="Carboxypeptidase regulatory domain-like"/>
    <property type="match status" value="1"/>
</dbReference>
<evidence type="ECO:0000256" key="5">
    <source>
        <dbReference type="ARBA" id="ARBA00023077"/>
    </source>
</evidence>
<evidence type="ECO:0000256" key="8">
    <source>
        <dbReference type="PROSITE-ProRule" id="PRU01360"/>
    </source>
</evidence>
<dbReference type="InterPro" id="IPR023996">
    <property type="entry name" value="TonB-dep_OMP_SusC/RagA"/>
</dbReference>
<evidence type="ECO:0000256" key="1">
    <source>
        <dbReference type="ARBA" id="ARBA00004571"/>
    </source>
</evidence>
<keyword evidence="5 9" id="KW-0798">TonB box</keyword>
<dbReference type="InterPro" id="IPR039426">
    <property type="entry name" value="TonB-dep_rcpt-like"/>
</dbReference>
<gene>
    <name evidence="12" type="ORF">SAMN05421740_101399</name>
</gene>
<keyword evidence="6 8" id="KW-0472">Membrane</keyword>
<dbReference type="InterPro" id="IPR023997">
    <property type="entry name" value="TonB-dep_OMP_SusC/RagA_CS"/>
</dbReference>
<keyword evidence="2 8" id="KW-0813">Transport</keyword>
<evidence type="ECO:0000256" key="7">
    <source>
        <dbReference type="ARBA" id="ARBA00023237"/>
    </source>
</evidence>
<comment type="similarity">
    <text evidence="8 9">Belongs to the TonB-dependent receptor family.</text>
</comment>
<evidence type="ECO:0000256" key="2">
    <source>
        <dbReference type="ARBA" id="ARBA00022448"/>
    </source>
</evidence>
<reference evidence="13" key="1">
    <citation type="submission" date="2016-10" db="EMBL/GenBank/DDBJ databases">
        <authorList>
            <person name="Varghese N."/>
            <person name="Submissions S."/>
        </authorList>
    </citation>
    <scope>NUCLEOTIDE SEQUENCE [LARGE SCALE GENOMIC DNA]</scope>
    <source>
        <strain evidence="13">Jip14</strain>
    </source>
</reference>
<dbReference type="NCBIfam" id="TIGR04057">
    <property type="entry name" value="SusC_RagA_signa"/>
    <property type="match status" value="1"/>
</dbReference>
<dbReference type="NCBIfam" id="TIGR04056">
    <property type="entry name" value="OMP_RagA_SusC"/>
    <property type="match status" value="1"/>
</dbReference>
<keyword evidence="13" id="KW-1185">Reference proteome</keyword>
<dbReference type="PROSITE" id="PS52016">
    <property type="entry name" value="TONB_DEPENDENT_REC_3"/>
    <property type="match status" value="1"/>
</dbReference>
<protein>
    <submittedName>
        <fullName evidence="12">TonB-linked outer membrane protein, SusC/RagA family</fullName>
    </submittedName>
</protein>
<dbReference type="Pfam" id="PF07715">
    <property type="entry name" value="Plug"/>
    <property type="match status" value="1"/>
</dbReference>
<dbReference type="InterPro" id="IPR037066">
    <property type="entry name" value="Plug_dom_sf"/>
</dbReference>
<dbReference type="Pfam" id="PF13620">
    <property type="entry name" value="CarboxypepD_reg"/>
    <property type="match status" value="1"/>
</dbReference>
<evidence type="ECO:0000313" key="13">
    <source>
        <dbReference type="Proteomes" id="UP000198916"/>
    </source>
</evidence>
<dbReference type="OrthoDB" id="9768177at2"/>
<proteinExistence type="inferred from homology"/>
<dbReference type="InterPro" id="IPR008969">
    <property type="entry name" value="CarboxyPept-like_regulatory"/>
</dbReference>
<keyword evidence="7 8" id="KW-0998">Cell outer membrane</keyword>
<dbReference type="SUPFAM" id="SSF56935">
    <property type="entry name" value="Porins"/>
    <property type="match status" value="1"/>
</dbReference>
<dbReference type="Gene3D" id="2.170.130.10">
    <property type="entry name" value="TonB-dependent receptor, plug domain"/>
    <property type="match status" value="1"/>
</dbReference>
<dbReference type="RefSeq" id="WP_090602350.1">
    <property type="nucleotide sequence ID" value="NZ_FNZR01000001.1"/>
</dbReference>
<dbReference type="Pfam" id="PF00593">
    <property type="entry name" value="TonB_dep_Rec_b-barrel"/>
    <property type="match status" value="1"/>
</dbReference>
<feature type="domain" description="TonB-dependent receptor-like beta-barrel" evidence="10">
    <location>
        <begin position="516"/>
        <end position="1003"/>
    </location>
</feature>
<name>A0A1H7FM37_9SPHI</name>
<dbReference type="Gene3D" id="2.40.170.20">
    <property type="entry name" value="TonB-dependent receptor, beta-barrel domain"/>
    <property type="match status" value="1"/>
</dbReference>
<evidence type="ECO:0000256" key="4">
    <source>
        <dbReference type="ARBA" id="ARBA00022692"/>
    </source>
</evidence>
<evidence type="ECO:0000313" key="12">
    <source>
        <dbReference type="EMBL" id="SEK27041.1"/>
    </source>
</evidence>
<evidence type="ECO:0000256" key="9">
    <source>
        <dbReference type="RuleBase" id="RU003357"/>
    </source>
</evidence>
<dbReference type="Proteomes" id="UP000198916">
    <property type="component" value="Unassembled WGS sequence"/>
</dbReference>
<evidence type="ECO:0000256" key="3">
    <source>
        <dbReference type="ARBA" id="ARBA00022452"/>
    </source>
</evidence>
<accession>A0A1H7FM37</accession>
<dbReference type="InterPro" id="IPR036942">
    <property type="entry name" value="Beta-barrel_TonB_sf"/>
</dbReference>
<dbReference type="EMBL" id="FNZR01000001">
    <property type="protein sequence ID" value="SEK27041.1"/>
    <property type="molecule type" value="Genomic_DNA"/>
</dbReference>
<keyword evidence="3 8" id="KW-1134">Transmembrane beta strand</keyword>
<dbReference type="STRING" id="332977.SAMN05421740_101399"/>
<organism evidence="12 13">
    <name type="scientific">Parapedobacter koreensis</name>
    <dbReference type="NCBI Taxonomy" id="332977"/>
    <lineage>
        <taxon>Bacteria</taxon>
        <taxon>Pseudomonadati</taxon>
        <taxon>Bacteroidota</taxon>
        <taxon>Sphingobacteriia</taxon>
        <taxon>Sphingobacteriales</taxon>
        <taxon>Sphingobacteriaceae</taxon>
        <taxon>Parapedobacter</taxon>
    </lineage>
</organism>
<dbReference type="GO" id="GO:0009279">
    <property type="term" value="C:cell outer membrane"/>
    <property type="evidence" value="ECO:0007669"/>
    <property type="project" value="UniProtKB-SubCell"/>
</dbReference>
<dbReference type="Gene3D" id="2.60.40.1120">
    <property type="entry name" value="Carboxypeptidase-like, regulatory domain"/>
    <property type="match status" value="1"/>
</dbReference>
<keyword evidence="4 8" id="KW-0812">Transmembrane</keyword>
<dbReference type="AlphaFoldDB" id="A0A1H7FM37"/>
<evidence type="ECO:0000259" key="11">
    <source>
        <dbReference type="Pfam" id="PF07715"/>
    </source>
</evidence>
<comment type="subcellular location">
    <subcellularLocation>
        <location evidence="1 8">Cell outer membrane</location>
        <topology evidence="1 8">Multi-pass membrane protein</topology>
    </subcellularLocation>
</comment>
<evidence type="ECO:0000259" key="10">
    <source>
        <dbReference type="Pfam" id="PF00593"/>
    </source>
</evidence>
<sequence length="1224" mass="135723">MNFLLQWQWYMKITAILYFVLATTTSLLQASPSHGQVLKKRVTVSYQGTTLHDVIKDLQRQANVDFGFTKDLKLDEVTVKNVRFDDKSLREVLASLLEPNDLVFNEVAGAIVLSHKQQPGRLVGRITDERGEPLAGASIRIVELNRSFSTDGEGNFTISLQPGIYSVEVNYISYQRQTKQGVKVEESSTVTADFVLQESLDALDEVVVTALGISRQEKSLGYSVGKVAGDQLVRVPQENVLNALSGKVSGVTINQTGPTGSSVSMVIRGGTSLAGDNQPLFVIDGIPVSSTLNNVGQFGSGNPVDYGNAISDLNPEDIESMTILKGPSAAALYGSRAASGVVVVTTKSGKNAKGLRVDVSTNTVFDIPYKFYRKQNLFAPGTRPITQDDVPEGTILDLPASVTTGMGIPLDKGIFATQWRRPEYTDEPLLPTEVVGHPDNFRNFVNTGLTTTNSLSLSNGNERMNYRVGVTNMTNQGIIPGTDLNRNNFSAAGQFKGGRNFTFSTNINYTQSWADNRPAGNRGTNVLQYAMQMPNNLDIREFENYWVTGKEGQELVRLYDGWDNPYFLAYEVKNAFRRDRVYGNLIAEYQILPKLSAMARMTMDSFFERRETKIPVGYSGEPNNGAYGLGNITNYERNFDFLIKWDDRVGDFAYTLSAGGNEMYTKGTDISNSSTPGRGLISPNVFTIKNIAPENLLYSSAWSQKAIQSLYAFANLGWKDRVYLDLTARNDWSSTLPKNNRSYFYPSASLSLLVDQLIDLGPRVSLIKLRGGWAQVGNDTSPYQLLATYNALEPWGTTTRYAKSGTMLVPNLKPELATSIEFGTDLAFFQNRLRFEGTYFVVDNENQIVQNQPIPSSSGFSTTNLNMGLVQSKGWEFTLGGTPIQTAGWRWDVNVNMTRTRTVLKELAPGITRLPIWNEASAGSASWVNVGEQIGNIYSPKEVRVTDPTSEYYGYPILNSQGRWTSVSREVANYRSGNFNPDFILGANSVVSYKNFALNFTLDWRYGGEFFSDTERRIRNNGASPRAYERETIDAGGRTGKALSDWLKANDHLFTDDGLIRYVGGPTREMGGYHAVDGIAWDGTFAPGVLEQRDADGNLIGYIEHLGEGSETIWGVFRQYDTSWNFPQASILPADFIKLREVSLTYNIPPSALEKLKIKGLAVSVFSRNIMLWTKAKVNIDPERAFVPTTEGEGRRGIQMRQGTEEFNIEPWVMPMGVKLNVTF</sequence>
<dbReference type="InterPro" id="IPR012910">
    <property type="entry name" value="Plug_dom"/>
</dbReference>
<evidence type="ECO:0000256" key="6">
    <source>
        <dbReference type="ARBA" id="ARBA00023136"/>
    </source>
</evidence>
<feature type="domain" description="TonB-dependent receptor plug" evidence="11">
    <location>
        <begin position="219"/>
        <end position="341"/>
    </location>
</feature>
<dbReference type="InterPro" id="IPR000531">
    <property type="entry name" value="Beta-barrel_TonB"/>
</dbReference>